<sequence>MLGPRHSRLASASHGLTISSLTLGPVTPVWPSLPQRLCVSRSHHLLSHARSRHSRLAVSAAETLRLTVSPSPLSRSVPSLPSGRLCVSRSHHLLSHARSRLAVSASASHGLTISTLSLSRCAADLLSLATN</sequence>
<comment type="caution">
    <text evidence="1">The sequence shown here is derived from an EMBL/GenBank/DDBJ whole genome shotgun (WGS) entry which is preliminary data.</text>
</comment>
<name>A0AAP0EYV3_9MAGN</name>
<dbReference type="AlphaFoldDB" id="A0AAP0EYV3"/>
<dbReference type="Proteomes" id="UP001417504">
    <property type="component" value="Unassembled WGS sequence"/>
</dbReference>
<protein>
    <submittedName>
        <fullName evidence="1">Uncharacterized protein</fullName>
    </submittedName>
</protein>
<dbReference type="EMBL" id="JBBNAE010000008">
    <property type="protein sequence ID" value="KAK9101869.1"/>
    <property type="molecule type" value="Genomic_DNA"/>
</dbReference>
<evidence type="ECO:0000313" key="1">
    <source>
        <dbReference type="EMBL" id="KAK9101869.1"/>
    </source>
</evidence>
<reference evidence="1 2" key="1">
    <citation type="submission" date="2024-01" db="EMBL/GenBank/DDBJ databases">
        <title>Genome assemblies of Stephania.</title>
        <authorList>
            <person name="Yang L."/>
        </authorList>
    </citation>
    <scope>NUCLEOTIDE SEQUENCE [LARGE SCALE GENOMIC DNA]</scope>
    <source>
        <strain evidence="1">QJT</strain>
        <tissue evidence="1">Leaf</tissue>
    </source>
</reference>
<keyword evidence="2" id="KW-1185">Reference proteome</keyword>
<accession>A0AAP0EYV3</accession>
<proteinExistence type="predicted"/>
<organism evidence="1 2">
    <name type="scientific">Stephania japonica</name>
    <dbReference type="NCBI Taxonomy" id="461633"/>
    <lineage>
        <taxon>Eukaryota</taxon>
        <taxon>Viridiplantae</taxon>
        <taxon>Streptophyta</taxon>
        <taxon>Embryophyta</taxon>
        <taxon>Tracheophyta</taxon>
        <taxon>Spermatophyta</taxon>
        <taxon>Magnoliopsida</taxon>
        <taxon>Ranunculales</taxon>
        <taxon>Menispermaceae</taxon>
        <taxon>Menispermoideae</taxon>
        <taxon>Cissampelideae</taxon>
        <taxon>Stephania</taxon>
    </lineage>
</organism>
<evidence type="ECO:0000313" key="2">
    <source>
        <dbReference type="Proteomes" id="UP001417504"/>
    </source>
</evidence>
<gene>
    <name evidence="1" type="ORF">Sjap_019123</name>
</gene>